<feature type="transmembrane region" description="Helical" evidence="6">
    <location>
        <begin position="251"/>
        <end position="271"/>
    </location>
</feature>
<keyword evidence="4 6" id="KW-1133">Transmembrane helix</keyword>
<feature type="transmembrane region" description="Helical" evidence="6">
    <location>
        <begin position="213"/>
        <end position="231"/>
    </location>
</feature>
<dbReference type="InParanoid" id="A0A2T0GX92"/>
<evidence type="ECO:0000256" key="1">
    <source>
        <dbReference type="ARBA" id="ARBA00004651"/>
    </source>
</evidence>
<reference evidence="8 9" key="1">
    <citation type="submission" date="2018-03" db="EMBL/GenBank/DDBJ databases">
        <title>Actinopolyspora mortivallis from Sahara, screening for active biomolecules.</title>
        <authorList>
            <person name="Selama O."/>
            <person name="Wellington E.M.H."/>
            <person name="Hacene H."/>
        </authorList>
    </citation>
    <scope>NUCLEOTIDE SEQUENCE [LARGE SCALE GENOMIC DNA]</scope>
    <source>
        <strain evidence="8 9">M5A</strain>
    </source>
</reference>
<feature type="transmembrane region" description="Helical" evidence="6">
    <location>
        <begin position="559"/>
        <end position="582"/>
    </location>
</feature>
<feature type="transmembrane region" description="Helical" evidence="6">
    <location>
        <begin position="374"/>
        <end position="394"/>
    </location>
</feature>
<keyword evidence="5 6" id="KW-0472">Membrane</keyword>
<dbReference type="Pfam" id="PF05425">
    <property type="entry name" value="CopD"/>
    <property type="match status" value="1"/>
</dbReference>
<name>A0A2T0GX92_ACTMO</name>
<comment type="subcellular location">
    <subcellularLocation>
        <location evidence="1">Cell membrane</location>
        <topology evidence="1">Multi-pass membrane protein</topology>
    </subcellularLocation>
</comment>
<dbReference type="EMBL" id="PVSR01000010">
    <property type="protein sequence ID" value="PRW63720.1"/>
    <property type="molecule type" value="Genomic_DNA"/>
</dbReference>
<feature type="transmembrane region" description="Helical" evidence="6">
    <location>
        <begin position="73"/>
        <end position="91"/>
    </location>
</feature>
<keyword evidence="9" id="KW-1185">Reference proteome</keyword>
<comment type="caution">
    <text evidence="8">The sequence shown here is derived from an EMBL/GenBank/DDBJ whole genome shotgun (WGS) entry which is preliminary data.</text>
</comment>
<dbReference type="InterPro" id="IPR019108">
    <property type="entry name" value="Caa3_assmbl_CtaG-rel"/>
</dbReference>
<protein>
    <submittedName>
        <fullName evidence="8">Copper resistance protein CopD</fullName>
    </submittedName>
</protein>
<dbReference type="RefSeq" id="WP_106113462.1">
    <property type="nucleotide sequence ID" value="NZ_PVSR01000010.1"/>
</dbReference>
<evidence type="ECO:0000256" key="6">
    <source>
        <dbReference type="SAM" id="Phobius"/>
    </source>
</evidence>
<feature type="transmembrane region" description="Helical" evidence="6">
    <location>
        <begin position="157"/>
        <end position="175"/>
    </location>
</feature>
<feature type="transmembrane region" description="Helical" evidence="6">
    <location>
        <begin position="445"/>
        <end position="468"/>
    </location>
</feature>
<feature type="transmembrane region" description="Helical" evidence="6">
    <location>
        <begin position="526"/>
        <end position="547"/>
    </location>
</feature>
<feature type="transmembrane region" description="Helical" evidence="6">
    <location>
        <begin position="499"/>
        <end position="520"/>
    </location>
</feature>
<dbReference type="GO" id="GO:0006825">
    <property type="term" value="P:copper ion transport"/>
    <property type="evidence" value="ECO:0007669"/>
    <property type="project" value="InterPro"/>
</dbReference>
<sequence>MSAPAPNSDPSGPLPRDRRGTALWTALGVLAAVVLTVWTVLAAGEHAYLVLGYPAPGLVTTLGVSLLRLVLDLSAAVCVGSLVFCAFFTTPRRDRMVSPDGYAAVRAAETSAWVWAGAGLLLTVFDAADSSGQPVSEILAPTSLLELLGALDAPDGWLLSAAVAVVLALSCHFVLRWRTTIALSLVGALGVLPPVLVGHGASNAGHDFASDSLGFHVVAATLWLGTLFAVLAHALRGGAHQQRVALRYQRLAAGCWVVLAASGVVSSLVLVPPDRLLETRYGALVLAKVGMLVLIAAVSVPLRRRAFRAGTGTRRAVLRLAGLEGALLLGTLGISMGMAHVPPPNLLARDTSASELLIGYDLPAFPDPTQLLTAWRFDLLLGTAAVLLAVGYALGVRRLRAAGTSWPVGRTASWMAGCATVLVASSSGLGSYAPATFGVHMTAHLLLNMVGPALLVLGHPVLLALNALPGAERGGLFGPREWVLAVVHSPVARAVTHPVVASVLLAGSLYGLYLTGLFQWVMQEHWAHTIMNVYFLVTGYLWFWSVLGTDRTPRRVPQLARLGVTLGMMPLLAFFGVLVLSMDEPIADNYYRTLDLAWSVDPMAAQRAGALIGWLGGELPMLLVLVVLLSQWQREQGDDDAEHEGLFERLESTRS</sequence>
<evidence type="ECO:0000256" key="5">
    <source>
        <dbReference type="ARBA" id="ARBA00023136"/>
    </source>
</evidence>
<keyword evidence="2" id="KW-1003">Cell membrane</keyword>
<dbReference type="Proteomes" id="UP000239352">
    <property type="component" value="Unassembled WGS sequence"/>
</dbReference>
<feature type="transmembrane region" description="Helical" evidence="6">
    <location>
        <begin position="103"/>
        <end position="125"/>
    </location>
</feature>
<feature type="transmembrane region" description="Helical" evidence="6">
    <location>
        <begin position="20"/>
        <end position="41"/>
    </location>
</feature>
<evidence type="ECO:0000313" key="8">
    <source>
        <dbReference type="EMBL" id="PRW63720.1"/>
    </source>
</evidence>
<dbReference type="Pfam" id="PF09678">
    <property type="entry name" value="Caa3_CtaG"/>
    <property type="match status" value="1"/>
</dbReference>
<dbReference type="STRING" id="1050202.GCA_000384035_03081"/>
<feature type="domain" description="Copper resistance protein D" evidence="7">
    <location>
        <begin position="244"/>
        <end position="336"/>
    </location>
</feature>
<feature type="transmembrane region" description="Helical" evidence="6">
    <location>
        <begin position="48"/>
        <end position="67"/>
    </location>
</feature>
<feature type="transmembrane region" description="Helical" evidence="6">
    <location>
        <begin position="182"/>
        <end position="201"/>
    </location>
</feature>
<evidence type="ECO:0000313" key="9">
    <source>
        <dbReference type="Proteomes" id="UP000239352"/>
    </source>
</evidence>
<gene>
    <name evidence="8" type="ORF">CEP50_08890</name>
</gene>
<feature type="transmembrane region" description="Helical" evidence="6">
    <location>
        <begin position="414"/>
        <end position="433"/>
    </location>
</feature>
<feature type="transmembrane region" description="Helical" evidence="6">
    <location>
        <begin position="323"/>
        <end position="341"/>
    </location>
</feature>
<dbReference type="PANTHER" id="PTHR34820">
    <property type="entry name" value="INNER MEMBRANE PROTEIN YEBZ"/>
    <property type="match status" value="1"/>
</dbReference>
<keyword evidence="3 6" id="KW-0812">Transmembrane</keyword>
<evidence type="ECO:0000259" key="7">
    <source>
        <dbReference type="Pfam" id="PF05425"/>
    </source>
</evidence>
<dbReference type="PANTHER" id="PTHR34820:SF4">
    <property type="entry name" value="INNER MEMBRANE PROTEIN YEBZ"/>
    <property type="match status" value="1"/>
</dbReference>
<accession>A0A2T0GX92</accession>
<proteinExistence type="predicted"/>
<evidence type="ECO:0000256" key="2">
    <source>
        <dbReference type="ARBA" id="ARBA00022475"/>
    </source>
</evidence>
<dbReference type="GO" id="GO:0005886">
    <property type="term" value="C:plasma membrane"/>
    <property type="evidence" value="ECO:0007669"/>
    <property type="project" value="UniProtKB-SubCell"/>
</dbReference>
<dbReference type="InterPro" id="IPR008457">
    <property type="entry name" value="Cu-R_CopD_dom"/>
</dbReference>
<feature type="transmembrane region" description="Helical" evidence="6">
    <location>
        <begin position="283"/>
        <end position="302"/>
    </location>
</feature>
<organism evidence="8 9">
    <name type="scientific">Actinopolyspora mortivallis</name>
    <dbReference type="NCBI Taxonomy" id="33906"/>
    <lineage>
        <taxon>Bacteria</taxon>
        <taxon>Bacillati</taxon>
        <taxon>Actinomycetota</taxon>
        <taxon>Actinomycetes</taxon>
        <taxon>Actinopolysporales</taxon>
        <taxon>Actinopolysporaceae</taxon>
        <taxon>Actinopolyspora</taxon>
    </lineage>
</organism>
<evidence type="ECO:0000256" key="3">
    <source>
        <dbReference type="ARBA" id="ARBA00022692"/>
    </source>
</evidence>
<dbReference type="InterPro" id="IPR032694">
    <property type="entry name" value="CopC/D"/>
</dbReference>
<dbReference type="AlphaFoldDB" id="A0A2T0GX92"/>
<feature type="transmembrane region" description="Helical" evidence="6">
    <location>
        <begin position="608"/>
        <end position="629"/>
    </location>
</feature>
<evidence type="ECO:0000256" key="4">
    <source>
        <dbReference type="ARBA" id="ARBA00022989"/>
    </source>
</evidence>